<gene>
    <name evidence="8" type="primary">jade3</name>
    <name evidence="8" type="ORF">TNCT_593021</name>
</gene>
<reference evidence="8" key="1">
    <citation type="submission" date="2020-07" db="EMBL/GenBank/DDBJ databases">
        <title>Multicomponent nature underlies the extraordinary mechanical properties of spider dragline silk.</title>
        <authorList>
            <person name="Kono N."/>
            <person name="Nakamura H."/>
            <person name="Mori M."/>
            <person name="Yoshida Y."/>
            <person name="Ohtoshi R."/>
            <person name="Malay A.D."/>
            <person name="Moran D.A.P."/>
            <person name="Tomita M."/>
            <person name="Numata K."/>
            <person name="Arakawa K."/>
        </authorList>
    </citation>
    <scope>NUCLEOTIDE SEQUENCE</scope>
</reference>
<dbReference type="FunFam" id="3.30.40.10:FF:000030">
    <property type="entry name" value="Protein Jade-1 isoform 1"/>
    <property type="match status" value="1"/>
</dbReference>
<feature type="compositionally biased region" description="Polar residues" evidence="5">
    <location>
        <begin position="1056"/>
        <end position="1066"/>
    </location>
</feature>
<feature type="compositionally biased region" description="Basic and acidic residues" evidence="5">
    <location>
        <begin position="1242"/>
        <end position="1252"/>
    </location>
</feature>
<evidence type="ECO:0000256" key="5">
    <source>
        <dbReference type="SAM" id="MobiDB-lite"/>
    </source>
</evidence>
<keyword evidence="2 4" id="KW-0863">Zinc-finger</keyword>
<dbReference type="InterPro" id="IPR034732">
    <property type="entry name" value="EPHD"/>
</dbReference>
<feature type="region of interest" description="Disordered" evidence="5">
    <location>
        <begin position="813"/>
        <end position="847"/>
    </location>
</feature>
<dbReference type="GO" id="GO:0006357">
    <property type="term" value="P:regulation of transcription by RNA polymerase II"/>
    <property type="evidence" value="ECO:0007669"/>
    <property type="project" value="TreeGrafter"/>
</dbReference>
<dbReference type="PROSITE" id="PS01359">
    <property type="entry name" value="ZF_PHD_1"/>
    <property type="match status" value="1"/>
</dbReference>
<evidence type="ECO:0000256" key="4">
    <source>
        <dbReference type="PROSITE-ProRule" id="PRU00146"/>
    </source>
</evidence>
<sequence>MAPEPPRRSRGGSASKAKWKKPNSSEEDSRALLSGNFAEPPPASKFYNKKSAPILPSELYRKDFISLMNLPDSEQLLPEEYLCIESSWKPDWNEKGVQVPVRYKMPELNVKEIRKRSRSGSFKIPEKLFHLNYDGKFNSQYHTISNIHIVSDERTCYYDLDVTDMHWLRLVNQEREDAGIDPLEDSFVELVLENLEQQVHVRLQEEIKNDKTLGIDYDEDAICDVCRSGRKKYSKKSTVDQSRRVARKPDSHESNDMVFCDKCNICVHQICYGITKIPEGNWLCRTCALGVNPRCSLCPNTGGAMKSTRDGQTWAHVSCAVWIPEVSFSNFIKMEPITKIAQIPALRYQLKCILCANKAGACITCSEKGCKVAFHVTCAFEAGLQMKANVKYNNNDDDELKAYCKKHSKKIASDSEEDRITRRPLTREEKNILRKQKIAEKEAKFVEYVSLDLLFDQIGGEKQDIETIFYYWNLKRTLKDKEQQWTYKFENNEINGDFKFLTCLRFDLEKARNLIYLIKKRELLTKKWLLIKEQIFFKQAEILKAEKKKKTLTPEERQAVLNANFGDLDYDKKFTGENGPSPNVIKVLTVLLGEEATNFKPNSCDKVATPRKKEQKKLEVMSNPYAKHYLNGLEKRSERCLPNKQKLILENNKLLAKGKTNQNASSAPHDSCNNKLLTHFADDCSASPENCAAEFNVSGDTSSSSLSPNSKNEFCSASDTKDSIYIPCLNESSSQSKSLTFKNHMLNEQGNCNLDSCNINFIDSEISVVSEDTKCEISNLGEIDLAADIKIEDSNIYLNKYKSESQNLEMFSAAPSKIVQRKSKNKRPSNRNRNRKRKYNSSKKSGEVVNGYIESELPVKRSKVDNIQSLSDSKLTLDTETDEHKTQTDFTLVPIDCQSAIVKNELNTENDVSDQESANHVLTSISDVNSNDGLINKKSTNNNESNKNVADIEEKLVDVHNCKILPRTLKVSLERNLELQMEQNHVTLPQPFVVLKSEDIVNCSKNIYDVSNSKTCYSRKSDVSFNLLNCEKSETMNNCDKSEIKLRPVWKKGSPVRTQSPTSIKNAENGLPRLSKSNPRHNSQDKTVIKSNASKQKYLNHAVATSSSLSVNKPPSLSSIKCQKKTLPSSFKLDIDSSDTKEISSKDKSAETPLPRKDMLRGYKIPKKNKSSKPEENSLDLKRGNSPLSPLPDITSSGKSSYHSIAKSSWRTMESRSEKKSSRKQWTTKRNGDSQQHSNSRTVDREPSRRYQDSNNFNNNQNAHYIPPLLPPPLLPPPLPPFSPTWVPLPNQNSFAPSVTTYRPGSYNT</sequence>
<name>A0A8X6J158_TRICU</name>
<evidence type="ECO:0000256" key="3">
    <source>
        <dbReference type="ARBA" id="ARBA00022833"/>
    </source>
</evidence>
<evidence type="ECO:0000256" key="1">
    <source>
        <dbReference type="ARBA" id="ARBA00022723"/>
    </source>
</evidence>
<dbReference type="InterPro" id="IPR019787">
    <property type="entry name" value="Znf_PHD-finger"/>
</dbReference>
<dbReference type="SMART" id="SM00249">
    <property type="entry name" value="PHD"/>
    <property type="match status" value="2"/>
</dbReference>
<keyword evidence="9" id="KW-1185">Reference proteome</keyword>
<feature type="region of interest" description="Disordered" evidence="5">
    <location>
        <begin position="1052"/>
        <end position="1085"/>
    </location>
</feature>
<comment type="caution">
    <text evidence="8">The sequence shown here is derived from an EMBL/GenBank/DDBJ whole genome shotgun (WGS) entry which is preliminary data.</text>
</comment>
<feature type="compositionally biased region" description="Basic and acidic residues" evidence="5">
    <location>
        <begin position="1138"/>
        <end position="1161"/>
    </location>
</feature>
<dbReference type="PANTHER" id="PTHR13793">
    <property type="entry name" value="PHD FINGER PROTEINS"/>
    <property type="match status" value="1"/>
</dbReference>
<proteinExistence type="predicted"/>
<feature type="domain" description="PHD-type" evidence="7">
    <location>
        <begin position="292"/>
        <end position="408"/>
    </location>
</feature>
<dbReference type="PANTHER" id="PTHR13793:SF160">
    <property type="entry name" value="PHD FINGER PROTEIN RHINOCEROS"/>
    <property type="match status" value="1"/>
</dbReference>
<dbReference type="Pfam" id="PF13831">
    <property type="entry name" value="PHD_2"/>
    <property type="match status" value="1"/>
</dbReference>
<dbReference type="InterPro" id="IPR011011">
    <property type="entry name" value="Znf_FYVE_PHD"/>
</dbReference>
<dbReference type="OrthoDB" id="20839at2759"/>
<feature type="compositionally biased region" description="Pro residues" evidence="5">
    <location>
        <begin position="1268"/>
        <end position="1283"/>
    </location>
</feature>
<dbReference type="InterPro" id="IPR050701">
    <property type="entry name" value="Histone_Mod_Regulator"/>
</dbReference>
<dbReference type="EMBL" id="BMAO01015956">
    <property type="protein sequence ID" value="GFR05393.1"/>
    <property type="molecule type" value="Genomic_DNA"/>
</dbReference>
<dbReference type="InterPro" id="IPR001965">
    <property type="entry name" value="Znf_PHD"/>
</dbReference>
<keyword evidence="1" id="KW-0479">Metal-binding</keyword>
<evidence type="ECO:0000259" key="7">
    <source>
        <dbReference type="PROSITE" id="PS51805"/>
    </source>
</evidence>
<protein>
    <submittedName>
        <fullName evidence="8">Protein Jade-3</fullName>
    </submittedName>
</protein>
<feature type="region of interest" description="Disordered" evidence="5">
    <location>
        <begin position="1138"/>
        <end position="1309"/>
    </location>
</feature>
<dbReference type="Pfam" id="PF13832">
    <property type="entry name" value="zf-HC5HC2H_2"/>
    <property type="match status" value="1"/>
</dbReference>
<dbReference type="Gene3D" id="3.30.40.10">
    <property type="entry name" value="Zinc/RING finger domain, C3HC4 (zinc finger)"/>
    <property type="match status" value="2"/>
</dbReference>
<feature type="domain" description="PHD-type" evidence="6">
    <location>
        <begin position="220"/>
        <end position="290"/>
    </location>
</feature>
<dbReference type="PROSITE" id="PS50016">
    <property type="entry name" value="ZF_PHD_2"/>
    <property type="match status" value="1"/>
</dbReference>
<dbReference type="SUPFAM" id="SSF57903">
    <property type="entry name" value="FYVE/PHD zinc finger"/>
    <property type="match status" value="1"/>
</dbReference>
<keyword evidence="3" id="KW-0862">Zinc</keyword>
<feature type="compositionally biased region" description="Basic and acidic residues" evidence="5">
    <location>
        <begin position="1172"/>
        <end position="1183"/>
    </location>
</feature>
<evidence type="ECO:0000259" key="6">
    <source>
        <dbReference type="PROSITE" id="PS50016"/>
    </source>
</evidence>
<dbReference type="GO" id="GO:0008270">
    <property type="term" value="F:zinc ion binding"/>
    <property type="evidence" value="ECO:0007669"/>
    <property type="project" value="UniProtKB-KW"/>
</dbReference>
<feature type="compositionally biased region" description="Polar residues" evidence="5">
    <location>
        <begin position="1291"/>
        <end position="1309"/>
    </location>
</feature>
<dbReference type="Proteomes" id="UP000887116">
    <property type="component" value="Unassembled WGS sequence"/>
</dbReference>
<feature type="compositionally biased region" description="Polar residues" evidence="5">
    <location>
        <begin position="1194"/>
        <end position="1212"/>
    </location>
</feature>
<dbReference type="InterPro" id="IPR013083">
    <property type="entry name" value="Znf_RING/FYVE/PHD"/>
</dbReference>
<feature type="compositionally biased region" description="Basic residues" evidence="5">
    <location>
        <begin position="819"/>
        <end position="841"/>
    </location>
</feature>
<evidence type="ECO:0000313" key="8">
    <source>
        <dbReference type="EMBL" id="GFR05393.1"/>
    </source>
</evidence>
<organism evidence="8 9">
    <name type="scientific">Trichonephila clavata</name>
    <name type="common">Joro spider</name>
    <name type="synonym">Nephila clavata</name>
    <dbReference type="NCBI Taxonomy" id="2740835"/>
    <lineage>
        <taxon>Eukaryota</taxon>
        <taxon>Metazoa</taxon>
        <taxon>Ecdysozoa</taxon>
        <taxon>Arthropoda</taxon>
        <taxon>Chelicerata</taxon>
        <taxon>Arachnida</taxon>
        <taxon>Araneae</taxon>
        <taxon>Araneomorphae</taxon>
        <taxon>Entelegynae</taxon>
        <taxon>Araneoidea</taxon>
        <taxon>Nephilidae</taxon>
        <taxon>Trichonephila</taxon>
    </lineage>
</organism>
<accession>A0A8X6J158</accession>
<dbReference type="PROSITE" id="PS51805">
    <property type="entry name" value="EPHD"/>
    <property type="match status" value="1"/>
</dbReference>
<evidence type="ECO:0000256" key="2">
    <source>
        <dbReference type="ARBA" id="ARBA00022771"/>
    </source>
</evidence>
<dbReference type="InterPro" id="IPR019786">
    <property type="entry name" value="Zinc_finger_PHD-type_CS"/>
</dbReference>
<feature type="region of interest" description="Disordered" evidence="5">
    <location>
        <begin position="1"/>
        <end position="41"/>
    </location>
</feature>
<evidence type="ECO:0000313" key="9">
    <source>
        <dbReference type="Proteomes" id="UP000887116"/>
    </source>
</evidence>